<feature type="domain" description="Glycosyltransferase family 28 N-terminal" evidence="11">
    <location>
        <begin position="8"/>
        <end position="147"/>
    </location>
</feature>
<dbReference type="Proteomes" id="UP000837932">
    <property type="component" value="Unassembled WGS sequence"/>
</dbReference>
<dbReference type="SUPFAM" id="SSF53756">
    <property type="entry name" value="UDP-Glycosyltransferase/glycogen phosphorylase"/>
    <property type="match status" value="1"/>
</dbReference>
<keyword evidence="5 10" id="KW-0133">Cell shape</keyword>
<keyword evidence="14" id="KW-1185">Reference proteome</keyword>
<evidence type="ECO:0000313" key="14">
    <source>
        <dbReference type="Proteomes" id="UP000837932"/>
    </source>
</evidence>
<comment type="subcellular location">
    <subcellularLocation>
        <location evidence="10">Cell membrane</location>
        <topology evidence="10">Peripheral membrane protein</topology>
        <orientation evidence="10">Cytoplasmic side</orientation>
    </subcellularLocation>
</comment>
<dbReference type="Pfam" id="PF03033">
    <property type="entry name" value="Glyco_transf_28"/>
    <property type="match status" value="1"/>
</dbReference>
<comment type="function">
    <text evidence="10">Cell wall formation. Catalyzes the transfer of a GlcNAc subunit on undecaprenyl-pyrophosphoryl-MurNAc-pentapeptide (lipid intermediate I) to form undecaprenyl-pyrophosphoryl-MurNAc-(pentapeptide)GlcNAc (lipid intermediate II).</text>
</comment>
<reference evidence="13" key="1">
    <citation type="submission" date="2021-12" db="EMBL/GenBank/DDBJ databases">
        <authorList>
            <person name="Rodrigo-Torres L."/>
            <person name="Arahal R. D."/>
            <person name="Lucena T."/>
        </authorList>
    </citation>
    <scope>NUCLEOTIDE SEQUENCE</scope>
    <source>
        <strain evidence="13">CECT 8858</strain>
    </source>
</reference>
<evidence type="ECO:0000256" key="5">
    <source>
        <dbReference type="ARBA" id="ARBA00022960"/>
    </source>
</evidence>
<dbReference type="InterPro" id="IPR004276">
    <property type="entry name" value="GlycoTrans_28_N"/>
</dbReference>
<keyword evidence="3 10" id="KW-0328">Glycosyltransferase</keyword>
<keyword evidence="4 10" id="KW-0808">Transferase</keyword>
<comment type="caution">
    <text evidence="13">The sequence shown here is derived from an EMBL/GenBank/DDBJ whole genome shotgun (WGS) entry which is preliminary data.</text>
</comment>
<feature type="binding site" evidence="10">
    <location>
        <position position="202"/>
    </location>
    <ligand>
        <name>UDP-N-acetyl-alpha-D-glucosamine</name>
        <dbReference type="ChEBI" id="CHEBI:57705"/>
    </ligand>
</feature>
<dbReference type="CDD" id="cd03785">
    <property type="entry name" value="GT28_MurG"/>
    <property type="match status" value="1"/>
</dbReference>
<evidence type="ECO:0000256" key="4">
    <source>
        <dbReference type="ARBA" id="ARBA00022679"/>
    </source>
</evidence>
<feature type="binding site" evidence="10">
    <location>
        <position position="301"/>
    </location>
    <ligand>
        <name>UDP-N-acetyl-alpha-D-glucosamine</name>
        <dbReference type="ChEBI" id="CHEBI:57705"/>
    </ligand>
</feature>
<dbReference type="NCBIfam" id="TIGR01133">
    <property type="entry name" value="murG"/>
    <property type="match status" value="1"/>
</dbReference>
<dbReference type="EMBL" id="CAKLPY010000002">
    <property type="protein sequence ID" value="CAH0996766.1"/>
    <property type="molecule type" value="Genomic_DNA"/>
</dbReference>
<keyword evidence="7 10" id="KW-0472">Membrane</keyword>
<keyword evidence="6 10" id="KW-0573">Peptidoglycan synthesis</keyword>
<dbReference type="InterPro" id="IPR007235">
    <property type="entry name" value="Glyco_trans_28_C"/>
</dbReference>
<dbReference type="RefSeq" id="WP_238807317.1">
    <property type="nucleotide sequence ID" value="NZ_CAKLPY010000002.1"/>
</dbReference>
<dbReference type="PANTHER" id="PTHR21015">
    <property type="entry name" value="UDP-N-ACETYLGLUCOSAMINE--N-ACETYLMURAMYL-(PENTAPEPTIDE) PYROPHOSPHORYL-UNDECAPRENOL N-ACETYLGLUCOSAMINE TRANSFERASE 1"/>
    <property type="match status" value="1"/>
</dbReference>
<evidence type="ECO:0000256" key="8">
    <source>
        <dbReference type="ARBA" id="ARBA00023306"/>
    </source>
</evidence>
<feature type="binding site" evidence="10">
    <location>
        <begin position="275"/>
        <end position="280"/>
    </location>
    <ligand>
        <name>UDP-N-acetyl-alpha-D-glucosamine</name>
        <dbReference type="ChEBI" id="CHEBI:57705"/>
    </ligand>
</feature>
<accession>A0ABM9ATY0</accession>
<organism evidence="13 14">
    <name type="scientific">Emticicia aquatica</name>
    <dbReference type="NCBI Taxonomy" id="1681835"/>
    <lineage>
        <taxon>Bacteria</taxon>
        <taxon>Pseudomonadati</taxon>
        <taxon>Bacteroidota</taxon>
        <taxon>Cytophagia</taxon>
        <taxon>Cytophagales</taxon>
        <taxon>Leadbetterellaceae</taxon>
        <taxon>Emticicia</taxon>
    </lineage>
</organism>
<feature type="binding site" evidence="10">
    <location>
        <position position="129"/>
    </location>
    <ligand>
        <name>UDP-N-acetyl-alpha-D-glucosamine</name>
        <dbReference type="ChEBI" id="CHEBI:57705"/>
    </ligand>
</feature>
<feature type="domain" description="Glycosyl transferase family 28 C-terminal" evidence="12">
    <location>
        <begin position="195"/>
        <end position="354"/>
    </location>
</feature>
<comment type="similarity">
    <text evidence="10">Belongs to the glycosyltransferase 28 family. MurG subfamily.</text>
</comment>
<evidence type="ECO:0000256" key="7">
    <source>
        <dbReference type="ARBA" id="ARBA00023136"/>
    </source>
</evidence>
<name>A0ABM9ATY0_9BACT</name>
<keyword evidence="8 10" id="KW-0131">Cell cycle</keyword>
<evidence type="ECO:0000256" key="2">
    <source>
        <dbReference type="ARBA" id="ARBA00022618"/>
    </source>
</evidence>
<sequence>MNHGSSKIIISGGGTGGHIYPAVAIANELKAINSANEILFVGAEGKMEMEKVPKAGYKIIGLPIAGINRSNMLANLGLPFKLIKSLWKTYKVIKDFKPDVAIGVGGYASGPTLIMANFLGVPTLIQEQNSFAGVTNKFVSKRAKKICVAYPNMEQFFPKEKIVMTGNPVRKDILETASKREQALNHFGLDPERKTLLVIGGSQGARTINEAIFSGLNELISNDLQIVWQTGKLFIDKAKFGVESLQTSRVYVSDFIYEMDLAYAVADLVVSRAGALSVSELCLAEKPSILVPLPTAAEDHQTQNALSLVNVKAAWLVKDAEAKDILIEKIIELAENKQEMSQLSQQIKTLAKPNAGKEIASEVLKIINDKA</sequence>
<gene>
    <name evidence="10 13" type="primary">murG</name>
    <name evidence="13" type="ORF">EMA8858_02901</name>
</gene>
<proteinExistence type="inferred from homology"/>
<feature type="binding site" evidence="10">
    <location>
        <position position="256"/>
    </location>
    <ligand>
        <name>UDP-N-acetyl-alpha-D-glucosamine</name>
        <dbReference type="ChEBI" id="CHEBI:57705"/>
    </ligand>
</feature>
<feature type="binding site" evidence="10">
    <location>
        <begin position="15"/>
        <end position="17"/>
    </location>
    <ligand>
        <name>UDP-N-acetyl-alpha-D-glucosamine</name>
        <dbReference type="ChEBI" id="CHEBI:57705"/>
    </ligand>
</feature>
<comment type="pathway">
    <text evidence="10">Cell wall biogenesis; peptidoglycan biosynthesis.</text>
</comment>
<keyword evidence="2 10" id="KW-0132">Cell division</keyword>
<comment type="catalytic activity">
    <reaction evidence="10">
        <text>di-trans,octa-cis-undecaprenyl diphospho-N-acetyl-alpha-D-muramoyl-L-alanyl-D-glutamyl-meso-2,6-diaminopimeloyl-D-alanyl-D-alanine + UDP-N-acetyl-alpha-D-glucosamine = di-trans,octa-cis-undecaprenyl diphospho-[N-acetyl-alpha-D-glucosaminyl-(1-&gt;4)]-N-acetyl-alpha-D-muramoyl-L-alanyl-D-glutamyl-meso-2,6-diaminopimeloyl-D-alanyl-D-alanine + UDP + H(+)</text>
        <dbReference type="Rhea" id="RHEA:31227"/>
        <dbReference type="ChEBI" id="CHEBI:15378"/>
        <dbReference type="ChEBI" id="CHEBI:57705"/>
        <dbReference type="ChEBI" id="CHEBI:58223"/>
        <dbReference type="ChEBI" id="CHEBI:61387"/>
        <dbReference type="ChEBI" id="CHEBI:61388"/>
        <dbReference type="EC" id="2.4.1.227"/>
    </reaction>
</comment>
<dbReference type="GO" id="GO:0016757">
    <property type="term" value="F:glycosyltransferase activity"/>
    <property type="evidence" value="ECO:0007669"/>
    <property type="project" value="UniProtKB-KW"/>
</dbReference>
<evidence type="ECO:0000259" key="11">
    <source>
        <dbReference type="Pfam" id="PF03033"/>
    </source>
</evidence>
<evidence type="ECO:0000256" key="3">
    <source>
        <dbReference type="ARBA" id="ARBA00022676"/>
    </source>
</evidence>
<keyword evidence="1 10" id="KW-1003">Cell membrane</keyword>
<dbReference type="PANTHER" id="PTHR21015:SF22">
    <property type="entry name" value="GLYCOSYLTRANSFERASE"/>
    <property type="match status" value="1"/>
</dbReference>
<evidence type="ECO:0000259" key="12">
    <source>
        <dbReference type="Pfam" id="PF04101"/>
    </source>
</evidence>
<dbReference type="Pfam" id="PF04101">
    <property type="entry name" value="Glyco_tran_28_C"/>
    <property type="match status" value="1"/>
</dbReference>
<feature type="binding site" evidence="10">
    <location>
        <position position="170"/>
    </location>
    <ligand>
        <name>UDP-N-acetyl-alpha-D-glucosamine</name>
        <dbReference type="ChEBI" id="CHEBI:57705"/>
    </ligand>
</feature>
<keyword evidence="9 10" id="KW-0961">Cell wall biogenesis/degradation</keyword>
<evidence type="ECO:0000313" key="13">
    <source>
        <dbReference type="EMBL" id="CAH0996766.1"/>
    </source>
</evidence>
<dbReference type="InterPro" id="IPR006009">
    <property type="entry name" value="GlcNAc_MurG"/>
</dbReference>
<evidence type="ECO:0000256" key="6">
    <source>
        <dbReference type="ARBA" id="ARBA00022984"/>
    </source>
</evidence>
<protein>
    <recommendedName>
        <fullName evidence="10">UDP-N-acetylglucosamine--N-acetylmuramyl-(pentapeptide) pyrophosphoryl-undecaprenol N-acetylglucosamine transferase</fullName>
        <ecNumber evidence="10">2.4.1.227</ecNumber>
    </recommendedName>
    <alternativeName>
        <fullName evidence="10">Undecaprenyl-PP-MurNAc-pentapeptide-UDPGlcNAc GlcNAc transferase</fullName>
    </alternativeName>
</protein>
<dbReference type="Gene3D" id="3.40.50.2000">
    <property type="entry name" value="Glycogen Phosphorylase B"/>
    <property type="match status" value="2"/>
</dbReference>
<evidence type="ECO:0000256" key="9">
    <source>
        <dbReference type="ARBA" id="ARBA00023316"/>
    </source>
</evidence>
<evidence type="ECO:0000256" key="10">
    <source>
        <dbReference type="HAMAP-Rule" id="MF_00033"/>
    </source>
</evidence>
<dbReference type="EC" id="2.4.1.227" evidence="10"/>
<dbReference type="HAMAP" id="MF_00033">
    <property type="entry name" value="MurG"/>
    <property type="match status" value="1"/>
</dbReference>
<evidence type="ECO:0000256" key="1">
    <source>
        <dbReference type="ARBA" id="ARBA00022475"/>
    </source>
</evidence>